<reference evidence="2 3" key="1">
    <citation type="submission" date="2020-08" db="EMBL/GenBank/DDBJ databases">
        <title>Genomic Encyclopedia of Type Strains, Phase IV (KMG-IV): sequencing the most valuable type-strain genomes for metagenomic binning, comparative biology and taxonomic classification.</title>
        <authorList>
            <person name="Goeker M."/>
        </authorList>
    </citation>
    <scope>NUCLEOTIDE SEQUENCE [LARGE SCALE GENOMIC DNA]</scope>
    <source>
        <strain evidence="2 3">DSM 29853</strain>
    </source>
</reference>
<feature type="transmembrane region" description="Helical" evidence="1">
    <location>
        <begin position="70"/>
        <end position="89"/>
    </location>
</feature>
<sequence>MIMLVGGILWGLAMVASMLVYQWQHFGLNTFHLASLCRFYFAGGFLGWTVSLPIARWIGRRRSRETRLAACMLGLTLGTLGFTALVFAIEYRSFYARWHDPVFTLTWGIQLVATTLGACYQFLVLGLPQYLPIAFPLLLVVSFALAKWIR</sequence>
<dbReference type="AlphaFoldDB" id="A0A7W6J603"/>
<proteinExistence type="predicted"/>
<dbReference type="RefSeq" id="WP_183365905.1">
    <property type="nucleotide sequence ID" value="NZ_JACIEZ010000003.1"/>
</dbReference>
<keyword evidence="1" id="KW-1133">Transmembrane helix</keyword>
<name>A0A7W6J603_9HYPH</name>
<keyword evidence="1" id="KW-0472">Membrane</keyword>
<accession>A0A7W6J603</accession>
<keyword evidence="1" id="KW-0812">Transmembrane</keyword>
<organism evidence="2 3">
    <name type="scientific">Gellertiella hungarica</name>
    <dbReference type="NCBI Taxonomy" id="1572859"/>
    <lineage>
        <taxon>Bacteria</taxon>
        <taxon>Pseudomonadati</taxon>
        <taxon>Pseudomonadota</taxon>
        <taxon>Alphaproteobacteria</taxon>
        <taxon>Hyphomicrobiales</taxon>
        <taxon>Rhizobiaceae</taxon>
        <taxon>Gellertiella</taxon>
    </lineage>
</organism>
<gene>
    <name evidence="2" type="ORF">GGR23_001839</name>
</gene>
<protein>
    <submittedName>
        <fullName evidence="2">Uncharacterized protein</fullName>
    </submittedName>
</protein>
<feature type="transmembrane region" description="Helical" evidence="1">
    <location>
        <begin position="38"/>
        <end position="58"/>
    </location>
</feature>
<feature type="transmembrane region" description="Helical" evidence="1">
    <location>
        <begin position="101"/>
        <end position="123"/>
    </location>
</feature>
<evidence type="ECO:0000313" key="3">
    <source>
        <dbReference type="Proteomes" id="UP000528286"/>
    </source>
</evidence>
<evidence type="ECO:0000313" key="2">
    <source>
        <dbReference type="EMBL" id="MBB4064652.1"/>
    </source>
</evidence>
<feature type="transmembrane region" description="Helical" evidence="1">
    <location>
        <begin position="130"/>
        <end position="149"/>
    </location>
</feature>
<keyword evidence="3" id="KW-1185">Reference proteome</keyword>
<evidence type="ECO:0000256" key="1">
    <source>
        <dbReference type="SAM" id="Phobius"/>
    </source>
</evidence>
<comment type="caution">
    <text evidence="2">The sequence shown here is derived from an EMBL/GenBank/DDBJ whole genome shotgun (WGS) entry which is preliminary data.</text>
</comment>
<dbReference type="EMBL" id="JACIEZ010000003">
    <property type="protein sequence ID" value="MBB4064652.1"/>
    <property type="molecule type" value="Genomic_DNA"/>
</dbReference>
<dbReference type="Proteomes" id="UP000528286">
    <property type="component" value="Unassembled WGS sequence"/>
</dbReference>